<dbReference type="PANTHER" id="PTHR12307">
    <property type="entry name" value="PROTEIN PHOSPHATASE 1 REGULATORY SUBUNIT"/>
    <property type="match status" value="1"/>
</dbReference>
<dbReference type="InterPro" id="IPR038175">
    <property type="entry name" value="CBM21_dom_sf"/>
</dbReference>
<feature type="region of interest" description="Disordered" evidence="1">
    <location>
        <begin position="258"/>
        <end position="326"/>
    </location>
</feature>
<evidence type="ECO:0000313" key="5">
    <source>
        <dbReference type="Proteomes" id="UP000579812"/>
    </source>
</evidence>
<dbReference type="Pfam" id="PF03370">
    <property type="entry name" value="CBM_21"/>
    <property type="match status" value="1"/>
</dbReference>
<dbReference type="GO" id="GO:0008157">
    <property type="term" value="F:protein phosphatase 1 binding"/>
    <property type="evidence" value="ECO:0007669"/>
    <property type="project" value="TreeGrafter"/>
</dbReference>
<feature type="domain" description="CBM21" evidence="3">
    <location>
        <begin position="74"/>
        <end position="183"/>
    </location>
</feature>
<proteinExistence type="predicted"/>
<gene>
    <name evidence="4" type="ORF">G5714_009194</name>
</gene>
<keyword evidence="5" id="KW-1185">Reference proteome</keyword>
<feature type="compositionally biased region" description="Low complexity" evidence="1">
    <location>
        <begin position="261"/>
        <end position="272"/>
    </location>
</feature>
<dbReference type="Proteomes" id="UP000579812">
    <property type="component" value="Unassembled WGS sequence"/>
</dbReference>
<dbReference type="InterPro" id="IPR050782">
    <property type="entry name" value="PP1_regulatory_subunit_3"/>
</dbReference>
<feature type="compositionally biased region" description="Polar residues" evidence="1">
    <location>
        <begin position="292"/>
        <end position="326"/>
    </location>
</feature>
<name>A0A7J6CWA9_9TELE</name>
<accession>A0A7J6CWA9</accession>
<dbReference type="GO" id="GO:2001069">
    <property type="term" value="F:glycogen binding"/>
    <property type="evidence" value="ECO:0007669"/>
    <property type="project" value="TreeGrafter"/>
</dbReference>
<dbReference type="Gene3D" id="2.60.40.2440">
    <property type="entry name" value="Carbohydrate binding type-21 domain"/>
    <property type="match status" value="1"/>
</dbReference>
<feature type="transmembrane region" description="Helical" evidence="2">
    <location>
        <begin position="669"/>
        <end position="697"/>
    </location>
</feature>
<protein>
    <recommendedName>
        <fullName evidence="3">CBM21 domain-containing protein</fullName>
    </recommendedName>
</protein>
<keyword evidence="2" id="KW-1133">Transmembrane helix</keyword>
<organism evidence="4 5">
    <name type="scientific">Onychostoma macrolepis</name>
    <dbReference type="NCBI Taxonomy" id="369639"/>
    <lineage>
        <taxon>Eukaryota</taxon>
        <taxon>Metazoa</taxon>
        <taxon>Chordata</taxon>
        <taxon>Craniata</taxon>
        <taxon>Vertebrata</taxon>
        <taxon>Euteleostomi</taxon>
        <taxon>Actinopterygii</taxon>
        <taxon>Neopterygii</taxon>
        <taxon>Teleostei</taxon>
        <taxon>Ostariophysi</taxon>
        <taxon>Cypriniformes</taxon>
        <taxon>Cyprinidae</taxon>
        <taxon>Acrossocheilinae</taxon>
        <taxon>Onychostoma</taxon>
    </lineage>
</organism>
<feature type="compositionally biased region" description="Polar residues" evidence="1">
    <location>
        <begin position="273"/>
        <end position="282"/>
    </location>
</feature>
<feature type="compositionally biased region" description="Basic and acidic residues" evidence="1">
    <location>
        <begin position="352"/>
        <end position="363"/>
    </location>
</feature>
<dbReference type="GO" id="GO:0005979">
    <property type="term" value="P:regulation of glycogen biosynthetic process"/>
    <property type="evidence" value="ECO:0007669"/>
    <property type="project" value="TreeGrafter"/>
</dbReference>
<dbReference type="EMBL" id="JAAMOB010000008">
    <property type="protein sequence ID" value="KAF4109942.1"/>
    <property type="molecule type" value="Genomic_DNA"/>
</dbReference>
<comment type="caution">
    <text evidence="4">The sequence shown here is derived from an EMBL/GenBank/DDBJ whole genome shotgun (WGS) entry which is preliminary data.</text>
</comment>
<evidence type="ECO:0000256" key="1">
    <source>
        <dbReference type="SAM" id="MobiDB-lite"/>
    </source>
</evidence>
<dbReference type="AlphaFoldDB" id="A0A7J6CWA9"/>
<feature type="region of interest" description="Disordered" evidence="1">
    <location>
        <begin position="352"/>
        <end position="371"/>
    </location>
</feature>
<dbReference type="PROSITE" id="PS51159">
    <property type="entry name" value="CBM21"/>
    <property type="match status" value="1"/>
</dbReference>
<feature type="region of interest" description="Disordered" evidence="1">
    <location>
        <begin position="620"/>
        <end position="651"/>
    </location>
</feature>
<sequence length="698" mass="77602">MRISLVLTNRRVAFADSTGAELVDVRMFVPFDSDEEEDSRWEEEEARYRKAYSEPTYRVWPEFQPLTGSELMLAVHANKLEVESVTSVPDEPLSFEVLIRVLNISFHKSVYVRSTMDGWINHFDYPAEYVQDSNDGETDKFSVKLAFASPYLFNGARIDFVVRYETSDGEFWANNSGRNYSVSLLQSYEEDTVQTTTEDTIELRGILKPPRYRADIGYDDSDGGDGDLSSTKCEVVESQASFAQPVIVQPEIDIETAKNLSSSPESTRTSSTAGCPQSTSDTPLGEPLALKSMSSNNLPQTEESGPQPLTLSIPQSRSTQQFSEPQDQVYTVGPALSLPLSAVLIHHYDHPETTKDEFEDSSKPDQSLHSQKDDFHTEVLAQVPFELSQPSLAGFADMPQIQKEGMKNVKEKDVVEKDATLADVLEEPSRNVEEDKTGTCSHMLEEAKQPPSSKEVNNATKDVEKLNLSEGIQHPLEEGIQEQKVELVSSVRVDTTKTIEVEITKMDDEETDGLEASCLFPSQLGPTRPDKESQSLLIHSGSDKPATMQHQQEEELVLDPSMLASIHPEDPKHDYQTITMCIPDHPTSKPEKPELISISETSPTAFDLQSSTEDDLTFEGDETSTAPYQTCKDSETQHTLPRPSTEISQISKDQTEVSLDTCLVVSATFFSAVICLAVGILEPSAFLCVGIFLLSLWF</sequence>
<evidence type="ECO:0000259" key="3">
    <source>
        <dbReference type="PROSITE" id="PS51159"/>
    </source>
</evidence>
<dbReference type="InterPro" id="IPR005036">
    <property type="entry name" value="CBM21_dom"/>
</dbReference>
<dbReference type="GO" id="GO:0000164">
    <property type="term" value="C:protein phosphatase type 1 complex"/>
    <property type="evidence" value="ECO:0007669"/>
    <property type="project" value="TreeGrafter"/>
</dbReference>
<keyword evidence="2" id="KW-0472">Membrane</keyword>
<keyword evidence="2" id="KW-0812">Transmembrane</keyword>
<reference evidence="4 5" key="1">
    <citation type="submission" date="2020-04" db="EMBL/GenBank/DDBJ databases">
        <title>Chromosome-level genome assembly of a cyprinid fish Onychostoma macrolepis by integration of Nanopore Sequencing, Bionano and Hi-C technology.</title>
        <authorList>
            <person name="Wang D."/>
        </authorList>
    </citation>
    <scope>NUCLEOTIDE SEQUENCE [LARGE SCALE GENOMIC DNA]</scope>
    <source>
        <strain evidence="4">SWU-2019</strain>
        <tissue evidence="4">Muscle</tissue>
    </source>
</reference>
<dbReference type="PANTHER" id="PTHR12307:SF40">
    <property type="entry name" value="PROTEIN PHOSPHATASE 1 REGULATORY SUBUNIT 3F"/>
    <property type="match status" value="1"/>
</dbReference>
<evidence type="ECO:0000256" key="2">
    <source>
        <dbReference type="SAM" id="Phobius"/>
    </source>
</evidence>
<evidence type="ECO:0000313" key="4">
    <source>
        <dbReference type="EMBL" id="KAF4109942.1"/>
    </source>
</evidence>